<dbReference type="SUPFAM" id="SSF46785">
    <property type="entry name" value="Winged helix' DNA-binding domain"/>
    <property type="match status" value="1"/>
</dbReference>
<evidence type="ECO:0000259" key="1">
    <source>
        <dbReference type="Pfam" id="PF03551"/>
    </source>
</evidence>
<dbReference type="InterPro" id="IPR005149">
    <property type="entry name" value="Tscrpt_reg_PadR_N"/>
</dbReference>
<sequence>MAREKTPGGLGMLLLSLLDQQDRYGYEMIEALRQRSNQVFDLKAGTLYPLLHTLEAQGWVTSYDGGTVDGRVRRYYHLTDSGKDALETQKTQWKRYADGINGVLEGGVSCGV</sequence>
<dbReference type="PANTHER" id="PTHR33169:SF14">
    <property type="entry name" value="TRANSCRIPTIONAL REGULATOR RV3488"/>
    <property type="match status" value="1"/>
</dbReference>
<comment type="caution">
    <text evidence="2">The sequence shown here is derived from an EMBL/GenBank/DDBJ whole genome shotgun (WGS) entry which is preliminary data.</text>
</comment>
<dbReference type="Pfam" id="PF03551">
    <property type="entry name" value="PadR"/>
    <property type="match status" value="1"/>
</dbReference>
<reference evidence="2" key="2">
    <citation type="submission" date="2021-04" db="EMBL/GenBank/DDBJ databases">
        <authorList>
            <person name="Gilroy R."/>
        </authorList>
    </citation>
    <scope>NUCLEOTIDE SEQUENCE</scope>
    <source>
        <strain evidence="2">ChiGjej6B6-1540</strain>
    </source>
</reference>
<dbReference type="EMBL" id="DXGA01000212">
    <property type="protein sequence ID" value="HIW94806.1"/>
    <property type="molecule type" value="Genomic_DNA"/>
</dbReference>
<evidence type="ECO:0000313" key="3">
    <source>
        <dbReference type="Proteomes" id="UP000824192"/>
    </source>
</evidence>
<dbReference type="Gene3D" id="1.10.10.10">
    <property type="entry name" value="Winged helix-like DNA-binding domain superfamily/Winged helix DNA-binding domain"/>
    <property type="match status" value="1"/>
</dbReference>
<protein>
    <submittedName>
        <fullName evidence="2">PadR family transcriptional regulator</fullName>
    </submittedName>
</protein>
<proteinExistence type="predicted"/>
<evidence type="ECO:0000313" key="2">
    <source>
        <dbReference type="EMBL" id="HIW94806.1"/>
    </source>
</evidence>
<feature type="domain" description="Transcription regulator PadR N-terminal" evidence="1">
    <location>
        <begin position="14"/>
        <end position="87"/>
    </location>
</feature>
<dbReference type="AlphaFoldDB" id="A0A9D1RUP1"/>
<dbReference type="Proteomes" id="UP000824192">
    <property type="component" value="Unassembled WGS sequence"/>
</dbReference>
<name>A0A9D1RUP1_9FIRM</name>
<gene>
    <name evidence="2" type="ORF">H9868_09770</name>
</gene>
<dbReference type="InterPro" id="IPR036390">
    <property type="entry name" value="WH_DNA-bd_sf"/>
</dbReference>
<dbReference type="InterPro" id="IPR036388">
    <property type="entry name" value="WH-like_DNA-bd_sf"/>
</dbReference>
<dbReference type="InterPro" id="IPR052509">
    <property type="entry name" value="Metal_resp_DNA-bind_regulator"/>
</dbReference>
<reference evidence="2" key="1">
    <citation type="journal article" date="2021" name="PeerJ">
        <title>Extensive microbial diversity within the chicken gut microbiome revealed by metagenomics and culture.</title>
        <authorList>
            <person name="Gilroy R."/>
            <person name="Ravi A."/>
            <person name="Getino M."/>
            <person name="Pursley I."/>
            <person name="Horton D.L."/>
            <person name="Alikhan N.F."/>
            <person name="Baker D."/>
            <person name="Gharbi K."/>
            <person name="Hall N."/>
            <person name="Watson M."/>
            <person name="Adriaenssens E.M."/>
            <person name="Foster-Nyarko E."/>
            <person name="Jarju S."/>
            <person name="Secka A."/>
            <person name="Antonio M."/>
            <person name="Oren A."/>
            <person name="Chaudhuri R.R."/>
            <person name="La Ragione R."/>
            <person name="Hildebrand F."/>
            <person name="Pallen M.J."/>
        </authorList>
    </citation>
    <scope>NUCLEOTIDE SEQUENCE</scope>
    <source>
        <strain evidence="2">ChiGjej6B6-1540</strain>
    </source>
</reference>
<accession>A0A9D1RUP1</accession>
<dbReference type="PANTHER" id="PTHR33169">
    <property type="entry name" value="PADR-FAMILY TRANSCRIPTIONAL REGULATOR"/>
    <property type="match status" value="1"/>
</dbReference>
<organism evidence="2 3">
    <name type="scientific">Candidatus Flavonifractor merdipullorum</name>
    <dbReference type="NCBI Taxonomy" id="2838590"/>
    <lineage>
        <taxon>Bacteria</taxon>
        <taxon>Bacillati</taxon>
        <taxon>Bacillota</taxon>
        <taxon>Clostridia</taxon>
        <taxon>Eubacteriales</taxon>
        <taxon>Oscillospiraceae</taxon>
        <taxon>Flavonifractor</taxon>
    </lineage>
</organism>